<feature type="signal peptide" evidence="1">
    <location>
        <begin position="1"/>
        <end position="25"/>
    </location>
</feature>
<evidence type="ECO:0000313" key="2">
    <source>
        <dbReference type="EMBL" id="KAK4883742.1"/>
    </source>
</evidence>
<organism evidence="2 3">
    <name type="scientific">Aquatica leii</name>
    <dbReference type="NCBI Taxonomy" id="1421715"/>
    <lineage>
        <taxon>Eukaryota</taxon>
        <taxon>Metazoa</taxon>
        <taxon>Ecdysozoa</taxon>
        <taxon>Arthropoda</taxon>
        <taxon>Hexapoda</taxon>
        <taxon>Insecta</taxon>
        <taxon>Pterygota</taxon>
        <taxon>Neoptera</taxon>
        <taxon>Endopterygota</taxon>
        <taxon>Coleoptera</taxon>
        <taxon>Polyphaga</taxon>
        <taxon>Elateriformia</taxon>
        <taxon>Elateroidea</taxon>
        <taxon>Lampyridae</taxon>
        <taxon>Luciolinae</taxon>
        <taxon>Aquatica</taxon>
    </lineage>
</organism>
<dbReference type="EMBL" id="JARPUR010000001">
    <property type="protein sequence ID" value="KAK4883742.1"/>
    <property type="molecule type" value="Genomic_DNA"/>
</dbReference>
<dbReference type="Proteomes" id="UP001353858">
    <property type="component" value="Unassembled WGS sequence"/>
</dbReference>
<comment type="caution">
    <text evidence="2">The sequence shown here is derived from an EMBL/GenBank/DDBJ whole genome shotgun (WGS) entry which is preliminary data.</text>
</comment>
<accession>A0AAN7SIZ3</accession>
<dbReference type="GO" id="GO:0005549">
    <property type="term" value="F:odorant binding"/>
    <property type="evidence" value="ECO:0007669"/>
    <property type="project" value="InterPro"/>
</dbReference>
<keyword evidence="3" id="KW-1185">Reference proteome</keyword>
<dbReference type="Gene3D" id="1.10.238.20">
    <property type="entry name" value="Pheromone/general odorant binding protein domain"/>
    <property type="match status" value="1"/>
</dbReference>
<evidence type="ECO:0000313" key="3">
    <source>
        <dbReference type="Proteomes" id="UP001353858"/>
    </source>
</evidence>
<keyword evidence="1" id="KW-0732">Signal</keyword>
<proteinExistence type="predicted"/>
<feature type="chain" id="PRO_5042837895" evidence="1">
    <location>
        <begin position="26"/>
        <end position="148"/>
    </location>
</feature>
<dbReference type="CDD" id="cd23992">
    <property type="entry name" value="PBP_GOBP"/>
    <property type="match status" value="1"/>
</dbReference>
<sequence length="148" mass="17171">MHLQLIMYSYTLYFVLLISFAQVFSYDIPDDAFDKITLECMEKVKIDKEFVKKIVDADFRMAKGNPKVNEHVECLAKSKKVVNEDGTLNRDVIYKEIVDVFLPLLNKTKDKEVIANKIMDECMDVQHDSLAEQMINMHNCLVDAAHKH</sequence>
<dbReference type="Pfam" id="PF01395">
    <property type="entry name" value="PBP_GOBP"/>
    <property type="match status" value="1"/>
</dbReference>
<dbReference type="InterPro" id="IPR006170">
    <property type="entry name" value="PBP/GOBP"/>
</dbReference>
<reference evidence="3" key="1">
    <citation type="submission" date="2023-01" db="EMBL/GenBank/DDBJ databases">
        <title>Key to firefly adult light organ development and bioluminescence: homeobox transcription factors regulate luciferase expression and transportation to peroxisome.</title>
        <authorList>
            <person name="Fu X."/>
        </authorList>
    </citation>
    <scope>NUCLEOTIDE SEQUENCE [LARGE SCALE GENOMIC DNA]</scope>
</reference>
<gene>
    <name evidence="2" type="ORF">RN001_000013</name>
</gene>
<name>A0AAN7SIZ3_9COLE</name>
<dbReference type="InterPro" id="IPR036728">
    <property type="entry name" value="PBP_GOBP_sf"/>
</dbReference>
<dbReference type="SUPFAM" id="SSF47565">
    <property type="entry name" value="Insect pheromone/odorant-binding proteins"/>
    <property type="match status" value="1"/>
</dbReference>
<evidence type="ECO:0000256" key="1">
    <source>
        <dbReference type="SAM" id="SignalP"/>
    </source>
</evidence>
<protein>
    <submittedName>
        <fullName evidence="2">Uncharacterized protein</fullName>
    </submittedName>
</protein>
<dbReference type="AlphaFoldDB" id="A0AAN7SIZ3"/>